<proteinExistence type="predicted"/>
<dbReference type="VEuPathDB" id="TrichDB:TRFO_42598"/>
<keyword evidence="1" id="KW-1133">Transmembrane helix</keyword>
<evidence type="ECO:0000256" key="1">
    <source>
        <dbReference type="SAM" id="Phobius"/>
    </source>
</evidence>
<dbReference type="AlphaFoldDB" id="A0A1J4KVE2"/>
<organism evidence="2 3">
    <name type="scientific">Tritrichomonas foetus</name>
    <dbReference type="NCBI Taxonomy" id="1144522"/>
    <lineage>
        <taxon>Eukaryota</taxon>
        <taxon>Metamonada</taxon>
        <taxon>Parabasalia</taxon>
        <taxon>Tritrichomonadida</taxon>
        <taxon>Tritrichomonadidae</taxon>
        <taxon>Tritrichomonas</taxon>
    </lineage>
</organism>
<name>A0A1J4KVE2_9EUKA</name>
<feature type="transmembrane region" description="Helical" evidence="1">
    <location>
        <begin position="85"/>
        <end position="104"/>
    </location>
</feature>
<protein>
    <submittedName>
        <fullName evidence="2">Uncharacterized protein</fullName>
    </submittedName>
</protein>
<reference evidence="2" key="1">
    <citation type="submission" date="2016-10" db="EMBL/GenBank/DDBJ databases">
        <authorList>
            <person name="Benchimol M."/>
            <person name="Almeida L.G."/>
            <person name="Vasconcelos A.T."/>
            <person name="Perreira-Neves A."/>
            <person name="Rosa I.A."/>
            <person name="Tasca T."/>
            <person name="Bogo M.R."/>
            <person name="de Souza W."/>
        </authorList>
    </citation>
    <scope>NUCLEOTIDE SEQUENCE [LARGE SCALE GENOMIC DNA]</scope>
    <source>
        <strain evidence="2">K</strain>
    </source>
</reference>
<dbReference type="GeneID" id="94849092"/>
<keyword evidence="3" id="KW-1185">Reference proteome</keyword>
<feature type="transmembrane region" description="Helical" evidence="1">
    <location>
        <begin position="60"/>
        <end position="79"/>
    </location>
</feature>
<gene>
    <name evidence="2" type="ORF">TRFO_42598</name>
</gene>
<accession>A0A1J4KVE2</accession>
<feature type="transmembrane region" description="Helical" evidence="1">
    <location>
        <begin position="155"/>
        <end position="173"/>
    </location>
</feature>
<keyword evidence="1" id="KW-0812">Transmembrane</keyword>
<dbReference type="RefSeq" id="XP_068368417.1">
    <property type="nucleotide sequence ID" value="XM_068514388.1"/>
</dbReference>
<comment type="caution">
    <text evidence="2">The sequence shown here is derived from an EMBL/GenBank/DDBJ whole genome shotgun (WGS) entry which is preliminary data.</text>
</comment>
<keyword evidence="1" id="KW-0472">Membrane</keyword>
<dbReference type="EMBL" id="MLAK01000240">
    <property type="protein sequence ID" value="OHT15281.1"/>
    <property type="molecule type" value="Genomic_DNA"/>
</dbReference>
<sequence length="178" mass="21026">MWIHITSHLLCTFINLIMTNHTPIQRFFHITIGWCVLIYSIYWMYLCCGEHWRRAIGPQNLIILLFVVLLSFIALLFYTQNMLKAYYVTTLILLIPTIIVCYINRASRYPDIAKLITAFNNGNLDDPIYIGYRSVYSLDFLEYEYITSRSSSASFTLFLLQAIWFIILIYNMLFSKKV</sequence>
<feature type="transmembrane region" description="Helical" evidence="1">
    <location>
        <begin position="27"/>
        <end position="48"/>
    </location>
</feature>
<dbReference type="Proteomes" id="UP000179807">
    <property type="component" value="Unassembled WGS sequence"/>
</dbReference>
<evidence type="ECO:0000313" key="2">
    <source>
        <dbReference type="EMBL" id="OHT15281.1"/>
    </source>
</evidence>
<evidence type="ECO:0000313" key="3">
    <source>
        <dbReference type="Proteomes" id="UP000179807"/>
    </source>
</evidence>